<dbReference type="GO" id="GO:0005886">
    <property type="term" value="C:plasma membrane"/>
    <property type="evidence" value="ECO:0007669"/>
    <property type="project" value="UniProtKB-SubCell"/>
</dbReference>
<dbReference type="Pfam" id="PF00672">
    <property type="entry name" value="HAMP"/>
    <property type="match status" value="1"/>
</dbReference>
<evidence type="ECO:0000259" key="13">
    <source>
        <dbReference type="PROSITE" id="PS50111"/>
    </source>
</evidence>
<feature type="domain" description="HBM" evidence="15">
    <location>
        <begin position="43"/>
        <end position="286"/>
    </location>
</feature>
<dbReference type="Gene3D" id="1.10.287.950">
    <property type="entry name" value="Methyl-accepting chemotaxis protein"/>
    <property type="match status" value="1"/>
</dbReference>
<evidence type="ECO:0000256" key="2">
    <source>
        <dbReference type="ARBA" id="ARBA00022475"/>
    </source>
</evidence>
<evidence type="ECO:0000256" key="12">
    <source>
        <dbReference type="SAM" id="Phobius"/>
    </source>
</evidence>
<dbReference type="InterPro" id="IPR004089">
    <property type="entry name" value="MCPsignal_dom"/>
</dbReference>
<dbReference type="SMART" id="SM00304">
    <property type="entry name" value="HAMP"/>
    <property type="match status" value="2"/>
</dbReference>
<evidence type="ECO:0000313" key="17">
    <source>
        <dbReference type="Proteomes" id="UP001268036"/>
    </source>
</evidence>
<keyword evidence="7 12" id="KW-0472">Membrane</keyword>
<dbReference type="Pfam" id="PF00015">
    <property type="entry name" value="MCPsignal"/>
    <property type="match status" value="1"/>
</dbReference>
<evidence type="ECO:0000256" key="3">
    <source>
        <dbReference type="ARBA" id="ARBA00022481"/>
    </source>
</evidence>
<evidence type="ECO:0000256" key="11">
    <source>
        <dbReference type="SAM" id="Coils"/>
    </source>
</evidence>
<gene>
    <name evidence="16" type="ORF">QE440_004348</name>
</gene>
<dbReference type="SUPFAM" id="SSF58104">
    <property type="entry name" value="Methyl-accepting chemotaxis protein (MCP) signaling domain"/>
    <property type="match status" value="1"/>
</dbReference>
<dbReference type="PANTHER" id="PTHR32089">
    <property type="entry name" value="METHYL-ACCEPTING CHEMOTAXIS PROTEIN MCPB"/>
    <property type="match status" value="1"/>
</dbReference>
<evidence type="ECO:0000256" key="4">
    <source>
        <dbReference type="ARBA" id="ARBA00022500"/>
    </source>
</evidence>
<dbReference type="CDD" id="cd11386">
    <property type="entry name" value="MCP_signal"/>
    <property type="match status" value="1"/>
</dbReference>
<feature type="transmembrane region" description="Helical" evidence="12">
    <location>
        <begin position="16"/>
        <end position="34"/>
    </location>
</feature>
<evidence type="ECO:0000256" key="1">
    <source>
        <dbReference type="ARBA" id="ARBA00004651"/>
    </source>
</evidence>
<evidence type="ECO:0000256" key="5">
    <source>
        <dbReference type="ARBA" id="ARBA00022692"/>
    </source>
</evidence>
<dbReference type="PANTHER" id="PTHR32089:SF120">
    <property type="entry name" value="METHYL-ACCEPTING CHEMOTAXIS PROTEIN TLPQ"/>
    <property type="match status" value="1"/>
</dbReference>
<evidence type="ECO:0000256" key="7">
    <source>
        <dbReference type="ARBA" id="ARBA00023136"/>
    </source>
</evidence>
<dbReference type="CDD" id="cd06225">
    <property type="entry name" value="HAMP"/>
    <property type="match status" value="1"/>
</dbReference>
<organism evidence="16 17">
    <name type="scientific">Pseudomonas oryzihabitans</name>
    <dbReference type="NCBI Taxonomy" id="47885"/>
    <lineage>
        <taxon>Bacteria</taxon>
        <taxon>Pseudomonadati</taxon>
        <taxon>Pseudomonadota</taxon>
        <taxon>Gammaproteobacteria</taxon>
        <taxon>Pseudomonadales</taxon>
        <taxon>Pseudomonadaceae</taxon>
        <taxon>Pseudomonas</taxon>
    </lineage>
</organism>
<dbReference type="Proteomes" id="UP001268036">
    <property type="component" value="Unassembled WGS sequence"/>
</dbReference>
<evidence type="ECO:0000259" key="15">
    <source>
        <dbReference type="PROSITE" id="PS51753"/>
    </source>
</evidence>
<dbReference type="GO" id="GO:0007165">
    <property type="term" value="P:signal transduction"/>
    <property type="evidence" value="ECO:0007669"/>
    <property type="project" value="UniProtKB-KW"/>
</dbReference>
<protein>
    <submittedName>
        <fullName evidence="16">Methyl-accepting chemotaxis protein</fullName>
    </submittedName>
</protein>
<dbReference type="SMART" id="SM01358">
    <property type="entry name" value="HBM"/>
    <property type="match status" value="1"/>
</dbReference>
<dbReference type="Gene3D" id="1.20.1440.210">
    <property type="match status" value="1"/>
</dbReference>
<dbReference type="AlphaFoldDB" id="A0AAJ2EY89"/>
<evidence type="ECO:0000256" key="9">
    <source>
        <dbReference type="ARBA" id="ARBA00029447"/>
    </source>
</evidence>
<accession>A0AAJ2EY89</accession>
<keyword evidence="11" id="KW-0175">Coiled coil</keyword>
<evidence type="ECO:0000256" key="8">
    <source>
        <dbReference type="ARBA" id="ARBA00023224"/>
    </source>
</evidence>
<dbReference type="GO" id="GO:0006935">
    <property type="term" value="P:chemotaxis"/>
    <property type="evidence" value="ECO:0007669"/>
    <property type="project" value="UniProtKB-KW"/>
</dbReference>
<keyword evidence="4" id="KW-0145">Chemotaxis</keyword>
<dbReference type="SMART" id="SM00283">
    <property type="entry name" value="MA"/>
    <property type="match status" value="1"/>
</dbReference>
<keyword evidence="8 10" id="KW-0807">Transducer</keyword>
<keyword evidence="5 12" id="KW-0812">Transmembrane</keyword>
<dbReference type="PROSITE" id="PS50111">
    <property type="entry name" value="CHEMOTAXIS_TRANSDUC_2"/>
    <property type="match status" value="1"/>
</dbReference>
<evidence type="ECO:0000256" key="10">
    <source>
        <dbReference type="PROSITE-ProRule" id="PRU00284"/>
    </source>
</evidence>
<keyword evidence="3" id="KW-0488">Methylation</keyword>
<dbReference type="Pfam" id="PF16591">
    <property type="entry name" value="HBM"/>
    <property type="match status" value="1"/>
</dbReference>
<feature type="domain" description="Methyl-accepting transducer" evidence="13">
    <location>
        <begin position="370"/>
        <end position="606"/>
    </location>
</feature>
<feature type="domain" description="HAMP" evidence="14">
    <location>
        <begin position="313"/>
        <end position="365"/>
    </location>
</feature>
<dbReference type="PROSITE" id="PS51753">
    <property type="entry name" value="HBM"/>
    <property type="match status" value="1"/>
</dbReference>
<dbReference type="InterPro" id="IPR032255">
    <property type="entry name" value="HBM"/>
</dbReference>
<reference evidence="16" key="1">
    <citation type="submission" date="2023-08" db="EMBL/GenBank/DDBJ databases">
        <title>Functional and genomic diversity of the sorghum phyllosphere microbiome.</title>
        <authorList>
            <person name="Shade A."/>
        </authorList>
    </citation>
    <scope>NUCLEOTIDE SEQUENCE</scope>
    <source>
        <strain evidence="16">SORGH_AS_0201</strain>
    </source>
</reference>
<proteinExistence type="inferred from homology"/>
<comment type="similarity">
    <text evidence="9">Belongs to the methyl-accepting chemotaxis (MCP) protein family.</text>
</comment>
<dbReference type="FunFam" id="1.10.287.950:FF:000001">
    <property type="entry name" value="Methyl-accepting chemotaxis sensory transducer"/>
    <property type="match status" value="1"/>
</dbReference>
<comment type="subcellular location">
    <subcellularLocation>
        <location evidence="1">Cell membrane</location>
        <topology evidence="1">Multi-pass membrane protein</topology>
    </subcellularLocation>
</comment>
<evidence type="ECO:0000256" key="6">
    <source>
        <dbReference type="ARBA" id="ARBA00022989"/>
    </source>
</evidence>
<name>A0AAJ2EY89_9PSED</name>
<evidence type="ECO:0000313" key="16">
    <source>
        <dbReference type="EMBL" id="MDR6236607.1"/>
    </source>
</evidence>
<sequence length="642" mass="70283">MNIHRIISNLSISKKMGISFGIIVALTLFIAAIGNHATNRMIESGENLSRANSMEKTLLSAQVSLEKFISKGERVDAERLSEQIKNLNDQIDANAALLSDQQRGELLAMRKTIENYATAYTLLVDKQKQRDAARSVLVSSGNKTFDAFNELQSQLYRQLSSAPNANTLQTLQRVSSVYQQLLHIRYLVRGYIFQQTDDSRNLATTALSKVAASLNELLSSTPEDQRHSVVEANQYFTQYQKALDTFIKGLTATQTATAEMNEKSALMREASQRIYQRQIAERSQEEHLAKAQLLGGLVAALIIALLAAWTMTRQVVRPLREVLETSTRIADGDLTMRIETKRQDELGQLQRSTQAMVDGLRALIGHIGNGATQMATVAQQLSQVTESANRGILQQRNETDQVATAMNEMAATVHEVAANASQASSAARSADEQAREGDHKVNQAITEMDLLAKHMATSTEAMQRLRGASDQIGTVLDVIKSVAQQTNLLALNAAIEAARAGEAGRGFAVVADEVRSLAKRTQQSTEEIEALIKELQQEVRQTTELIEGSGELTERTLVLGKDAGSALSMITQAVSSIQNMNLQIATAAEEQSSVAEEINRSIVNVRGIAEETVGISEDTAQSSARMITLSQNLQTQIARFRI</sequence>
<feature type="coiled-coil region" evidence="11">
    <location>
        <begin position="514"/>
        <end position="545"/>
    </location>
</feature>
<keyword evidence="2" id="KW-1003">Cell membrane</keyword>
<keyword evidence="6 12" id="KW-1133">Transmembrane helix</keyword>
<dbReference type="InterPro" id="IPR003660">
    <property type="entry name" value="HAMP_dom"/>
</dbReference>
<comment type="caution">
    <text evidence="16">The sequence shown here is derived from an EMBL/GenBank/DDBJ whole genome shotgun (WGS) entry which is preliminary data.</text>
</comment>
<dbReference type="PROSITE" id="PS50885">
    <property type="entry name" value="HAMP"/>
    <property type="match status" value="1"/>
</dbReference>
<evidence type="ECO:0000259" key="14">
    <source>
        <dbReference type="PROSITE" id="PS50885"/>
    </source>
</evidence>
<feature type="coiled-coil region" evidence="11">
    <location>
        <begin position="70"/>
        <end position="97"/>
    </location>
</feature>
<dbReference type="EMBL" id="JAVJAF010000001">
    <property type="protein sequence ID" value="MDR6236607.1"/>
    <property type="molecule type" value="Genomic_DNA"/>
</dbReference>